<gene>
    <name evidence="1" type="ORF">NUU61_004739</name>
</gene>
<dbReference type="RefSeq" id="XP_056510934.1">
    <property type="nucleotide sequence ID" value="XM_056655321.1"/>
</dbReference>
<evidence type="ECO:0008006" key="3">
    <source>
        <dbReference type="Google" id="ProtNLM"/>
    </source>
</evidence>
<organism evidence="1 2">
    <name type="scientific">Penicillium alfredii</name>
    <dbReference type="NCBI Taxonomy" id="1506179"/>
    <lineage>
        <taxon>Eukaryota</taxon>
        <taxon>Fungi</taxon>
        <taxon>Dikarya</taxon>
        <taxon>Ascomycota</taxon>
        <taxon>Pezizomycotina</taxon>
        <taxon>Eurotiomycetes</taxon>
        <taxon>Eurotiomycetidae</taxon>
        <taxon>Eurotiales</taxon>
        <taxon>Aspergillaceae</taxon>
        <taxon>Penicillium</taxon>
    </lineage>
</organism>
<protein>
    <recommendedName>
        <fullName evidence="3">F-box domain-containing protein</fullName>
    </recommendedName>
</protein>
<dbReference type="Proteomes" id="UP001141434">
    <property type="component" value="Unassembled WGS sequence"/>
</dbReference>
<dbReference type="AlphaFoldDB" id="A0A9W9K6W8"/>
<comment type="caution">
    <text evidence="1">The sequence shown here is derived from an EMBL/GenBank/DDBJ whole genome shotgun (WGS) entry which is preliminary data.</text>
</comment>
<sequence length="481" mass="54041">MSSRESTSISLPVELYHHILSYFNEFDFQTRQATLVALSSSSKTLRRIAQPYLYTHPRDLDTAERQWKFQLALLAEPHRAILVQSLQLLWLAEGVNSGLLIDIVRSSPHLKSMLLERGEKYRDSNRITLQDVEDLASLLDACSELISFRYTTMLAWTFEDAMHEGDDAINGEVRTARLAQRLNDTRFVSAARRLTELSLHNQAEWIAQALLPFTSSRLQSLCLGPDLSLAFDRNLLCNLAGHSPFLESLRIRSSVRIHDLIQACKAWAPTLRVLQVILVKDDEGLPARITGIFPTMPVLQEFYLGAGCYTTIEAFGAIAQTLAASPIQYFTVRNLQGLVNVDDELAASTQLNNAVCHLVRSCSETLQTLELKRGDSQVGRSVLHACQEARNLVRLLVSPLTDVSPLENVVPSDLDDLLHTCPALSQIPATLLGISSCQELWHERSRSLEKQEEENRKKDQGNWGLGCYSRWSNWSNLACMP</sequence>
<name>A0A9W9K6W8_9EURO</name>
<evidence type="ECO:0000313" key="1">
    <source>
        <dbReference type="EMBL" id="KAJ5095383.1"/>
    </source>
</evidence>
<reference evidence="1" key="2">
    <citation type="journal article" date="2023" name="IMA Fungus">
        <title>Comparative genomic study of the Penicillium genus elucidates a diverse pangenome and 15 lateral gene transfer events.</title>
        <authorList>
            <person name="Petersen C."/>
            <person name="Sorensen T."/>
            <person name="Nielsen M.R."/>
            <person name="Sondergaard T.E."/>
            <person name="Sorensen J.L."/>
            <person name="Fitzpatrick D.A."/>
            <person name="Frisvad J.C."/>
            <person name="Nielsen K.L."/>
        </authorList>
    </citation>
    <scope>NUCLEOTIDE SEQUENCE</scope>
    <source>
        <strain evidence="1">IBT 34128</strain>
    </source>
</reference>
<dbReference type="GeneID" id="81394489"/>
<dbReference type="OrthoDB" id="5089581at2759"/>
<reference evidence="1" key="1">
    <citation type="submission" date="2022-11" db="EMBL/GenBank/DDBJ databases">
        <authorList>
            <person name="Petersen C."/>
        </authorList>
    </citation>
    <scope>NUCLEOTIDE SEQUENCE</scope>
    <source>
        <strain evidence="1">IBT 34128</strain>
    </source>
</reference>
<dbReference type="EMBL" id="JAPMSZ010000007">
    <property type="protein sequence ID" value="KAJ5095383.1"/>
    <property type="molecule type" value="Genomic_DNA"/>
</dbReference>
<proteinExistence type="predicted"/>
<accession>A0A9W9K6W8</accession>
<keyword evidence="2" id="KW-1185">Reference proteome</keyword>
<evidence type="ECO:0000313" key="2">
    <source>
        <dbReference type="Proteomes" id="UP001141434"/>
    </source>
</evidence>